<dbReference type="InterPro" id="IPR002477">
    <property type="entry name" value="Peptidoglycan-bd-like"/>
</dbReference>
<dbReference type="Proteomes" id="UP000595349">
    <property type="component" value="Chromosome"/>
</dbReference>
<feature type="chain" id="PRO_5032884065" evidence="3">
    <location>
        <begin position="24"/>
        <end position="262"/>
    </location>
</feature>
<dbReference type="InterPro" id="IPR051933">
    <property type="entry name" value="Resuscitation_pf_RpfB"/>
</dbReference>
<feature type="domain" description="3D" evidence="5">
    <location>
        <begin position="202"/>
        <end position="261"/>
    </location>
</feature>
<proteinExistence type="predicted"/>
<feature type="compositionally biased region" description="Acidic residues" evidence="2">
    <location>
        <begin position="135"/>
        <end position="164"/>
    </location>
</feature>
<dbReference type="RefSeq" id="WP_200085109.1">
    <property type="nucleotide sequence ID" value="NZ_CP054706.1"/>
</dbReference>
<gene>
    <name evidence="6" type="ORF">HUG20_13125</name>
</gene>
<evidence type="ECO:0000256" key="2">
    <source>
        <dbReference type="SAM" id="MobiDB-lite"/>
    </source>
</evidence>
<dbReference type="Gene3D" id="2.40.40.10">
    <property type="entry name" value="RlpA-like domain"/>
    <property type="match status" value="1"/>
</dbReference>
<keyword evidence="7" id="KW-1185">Reference proteome</keyword>
<accession>A0A7T6ZCE2</accession>
<dbReference type="PANTHER" id="PTHR39160:SF4">
    <property type="entry name" value="RESUSCITATION-PROMOTING FACTOR RPFB"/>
    <property type="match status" value="1"/>
</dbReference>
<keyword evidence="1 3" id="KW-0732">Signal</keyword>
<dbReference type="AlphaFoldDB" id="A0A7T6ZCE2"/>
<evidence type="ECO:0000256" key="3">
    <source>
        <dbReference type="SAM" id="SignalP"/>
    </source>
</evidence>
<dbReference type="Gene3D" id="1.10.101.10">
    <property type="entry name" value="PGBD-like superfamily/PGBD"/>
    <property type="match status" value="1"/>
</dbReference>
<dbReference type="PANTHER" id="PTHR39160">
    <property type="entry name" value="CELL WALL-BINDING PROTEIN YOCH"/>
    <property type="match status" value="1"/>
</dbReference>
<feature type="compositionally biased region" description="Low complexity" evidence="2">
    <location>
        <begin position="98"/>
        <end position="114"/>
    </location>
</feature>
<feature type="signal peptide" evidence="3">
    <location>
        <begin position="1"/>
        <end position="23"/>
    </location>
</feature>
<feature type="domain" description="Peptidoglycan binding-like" evidence="4">
    <location>
        <begin position="37"/>
        <end position="95"/>
    </location>
</feature>
<evidence type="ECO:0000259" key="4">
    <source>
        <dbReference type="Pfam" id="PF01471"/>
    </source>
</evidence>
<sequence>MKKYIVSAVVAVGMISLPTAADAAFSESYQVTNGDVGEDVNELQVTLKELGYFNGSTGNTFGPRTLSAVQDFQLDNGVSSPAGNFYGVAGPETQEVLNNITSSDSNGSTDGNNETTEDEGTEEEAVTEENTGNEGTEEPATEEDTATEENEGTEENTGSEDSTEAEGNSFTMDATAYTADCEGCTGVTATGKDLNNDPDANVVAVDPDVIPLGSTVHVEGYGEAVAADTGGAINGEKIDLHVSTKEEANNFGQQSVEVTVLD</sequence>
<dbReference type="SUPFAM" id="SSF47090">
    <property type="entry name" value="PGBD-like"/>
    <property type="match status" value="1"/>
</dbReference>
<evidence type="ECO:0000256" key="1">
    <source>
        <dbReference type="ARBA" id="ARBA00022729"/>
    </source>
</evidence>
<feature type="compositionally biased region" description="Acidic residues" evidence="2">
    <location>
        <begin position="115"/>
        <end position="127"/>
    </location>
</feature>
<dbReference type="SUPFAM" id="SSF50685">
    <property type="entry name" value="Barwin-like endoglucanases"/>
    <property type="match status" value="1"/>
</dbReference>
<reference evidence="6 7" key="1">
    <citation type="submission" date="2020-06" db="EMBL/GenBank/DDBJ databases">
        <title>Genomic analysis of Salicibibacter sp. NKC21-4.</title>
        <authorList>
            <person name="Oh Y.J."/>
        </authorList>
    </citation>
    <scope>NUCLEOTIDE SEQUENCE [LARGE SCALE GENOMIC DNA]</scope>
    <source>
        <strain evidence="6 7">NKC21-4</strain>
    </source>
</reference>
<dbReference type="InterPro" id="IPR036365">
    <property type="entry name" value="PGBD-like_sf"/>
</dbReference>
<protein>
    <submittedName>
        <fullName evidence="6">Peptidoglycan-binding protein</fullName>
    </submittedName>
</protein>
<dbReference type="KEGG" id="scib:HUG20_13125"/>
<dbReference type="InterPro" id="IPR036908">
    <property type="entry name" value="RlpA-like_sf"/>
</dbReference>
<dbReference type="GO" id="GO:0004553">
    <property type="term" value="F:hydrolase activity, hydrolyzing O-glycosyl compounds"/>
    <property type="evidence" value="ECO:0007669"/>
    <property type="project" value="InterPro"/>
</dbReference>
<dbReference type="InterPro" id="IPR010611">
    <property type="entry name" value="3D_dom"/>
</dbReference>
<evidence type="ECO:0000259" key="5">
    <source>
        <dbReference type="Pfam" id="PF06725"/>
    </source>
</evidence>
<organism evidence="6 7">
    <name type="scientific">Salicibibacter cibi</name>
    <dbReference type="NCBI Taxonomy" id="2743001"/>
    <lineage>
        <taxon>Bacteria</taxon>
        <taxon>Bacillati</taxon>
        <taxon>Bacillota</taxon>
        <taxon>Bacilli</taxon>
        <taxon>Bacillales</taxon>
        <taxon>Bacillaceae</taxon>
        <taxon>Salicibibacter</taxon>
    </lineage>
</organism>
<dbReference type="Pfam" id="PF06725">
    <property type="entry name" value="3D"/>
    <property type="match status" value="1"/>
</dbReference>
<dbReference type="InterPro" id="IPR036366">
    <property type="entry name" value="PGBDSf"/>
</dbReference>
<dbReference type="EMBL" id="CP054706">
    <property type="protein sequence ID" value="QQK80742.1"/>
    <property type="molecule type" value="Genomic_DNA"/>
</dbReference>
<name>A0A7T6ZCE2_9BACI</name>
<dbReference type="GO" id="GO:0019867">
    <property type="term" value="C:outer membrane"/>
    <property type="evidence" value="ECO:0007669"/>
    <property type="project" value="InterPro"/>
</dbReference>
<dbReference type="GO" id="GO:0009254">
    <property type="term" value="P:peptidoglycan turnover"/>
    <property type="evidence" value="ECO:0007669"/>
    <property type="project" value="InterPro"/>
</dbReference>
<evidence type="ECO:0000313" key="7">
    <source>
        <dbReference type="Proteomes" id="UP000595349"/>
    </source>
</evidence>
<dbReference type="CDD" id="cd22786">
    <property type="entry name" value="DPBB_YuiC-like"/>
    <property type="match status" value="1"/>
</dbReference>
<dbReference type="Pfam" id="PF01471">
    <property type="entry name" value="PG_binding_1"/>
    <property type="match status" value="1"/>
</dbReference>
<evidence type="ECO:0000313" key="6">
    <source>
        <dbReference type="EMBL" id="QQK80742.1"/>
    </source>
</evidence>
<feature type="region of interest" description="Disordered" evidence="2">
    <location>
        <begin position="98"/>
        <end position="167"/>
    </location>
</feature>